<dbReference type="Gene3D" id="3.40.390.10">
    <property type="entry name" value="Collagenase (Catalytic Domain)"/>
    <property type="match status" value="1"/>
</dbReference>
<evidence type="ECO:0000256" key="1">
    <source>
        <dbReference type="PROSITE-ProRule" id="PRU01211"/>
    </source>
</evidence>
<dbReference type="GO" id="GO:0006508">
    <property type="term" value="P:proteolysis"/>
    <property type="evidence" value="ECO:0007669"/>
    <property type="project" value="UniProtKB-KW"/>
</dbReference>
<dbReference type="EC" id="3.4.24.-" evidence="2"/>
<dbReference type="InterPro" id="IPR006026">
    <property type="entry name" value="Peptidase_Metallo"/>
</dbReference>
<evidence type="ECO:0000259" key="3">
    <source>
        <dbReference type="PROSITE" id="PS51864"/>
    </source>
</evidence>
<feature type="domain" description="Peptidase M12A" evidence="3">
    <location>
        <begin position="85"/>
        <end position="155"/>
    </location>
</feature>
<dbReference type="PANTHER" id="PTHR10127">
    <property type="entry name" value="DISCOIDIN, CUB, EGF, LAMININ , AND ZINC METALLOPROTEASE DOMAIN CONTAINING"/>
    <property type="match status" value="1"/>
</dbReference>
<feature type="binding site" evidence="1">
    <location>
        <position position="113"/>
    </location>
    <ligand>
        <name>Zn(2+)</name>
        <dbReference type="ChEBI" id="CHEBI:29105"/>
        <note>catalytic</note>
    </ligand>
</feature>
<organism evidence="4 5">
    <name type="scientific">Cotesia glomerata</name>
    <name type="common">Lepidopteran parasitic wasp</name>
    <name type="synonym">Apanteles glomeratus</name>
    <dbReference type="NCBI Taxonomy" id="32391"/>
    <lineage>
        <taxon>Eukaryota</taxon>
        <taxon>Metazoa</taxon>
        <taxon>Ecdysozoa</taxon>
        <taxon>Arthropoda</taxon>
        <taxon>Hexapoda</taxon>
        <taxon>Insecta</taxon>
        <taxon>Pterygota</taxon>
        <taxon>Neoptera</taxon>
        <taxon>Endopterygota</taxon>
        <taxon>Hymenoptera</taxon>
        <taxon>Apocrita</taxon>
        <taxon>Ichneumonoidea</taxon>
        <taxon>Braconidae</taxon>
        <taxon>Microgastrinae</taxon>
        <taxon>Cotesia</taxon>
    </lineage>
</organism>
<proteinExistence type="predicted"/>
<feature type="active site" evidence="1">
    <location>
        <position position="104"/>
    </location>
</feature>
<dbReference type="GO" id="GO:0008270">
    <property type="term" value="F:zinc ion binding"/>
    <property type="evidence" value="ECO:0007669"/>
    <property type="project" value="UniProtKB-UniRule"/>
</dbReference>
<keyword evidence="1 2" id="KW-0645">Protease</keyword>
<evidence type="ECO:0000256" key="2">
    <source>
        <dbReference type="RuleBase" id="RU361183"/>
    </source>
</evidence>
<dbReference type="InterPro" id="IPR001506">
    <property type="entry name" value="Peptidase_M12A"/>
</dbReference>
<comment type="caution">
    <text evidence="1">Lacks conserved residue(s) required for the propagation of feature annotation.</text>
</comment>
<dbReference type="Proteomes" id="UP000826195">
    <property type="component" value="Unassembled WGS sequence"/>
</dbReference>
<comment type="caution">
    <text evidence="4">The sequence shown here is derived from an EMBL/GenBank/DDBJ whole genome shotgun (WGS) entry which is preliminary data.</text>
</comment>
<evidence type="ECO:0000313" key="5">
    <source>
        <dbReference type="Proteomes" id="UP000826195"/>
    </source>
</evidence>
<name>A0AAV7IZI2_COTGL</name>
<dbReference type="GO" id="GO:0004222">
    <property type="term" value="F:metalloendopeptidase activity"/>
    <property type="evidence" value="ECO:0007669"/>
    <property type="project" value="UniProtKB-UniRule"/>
</dbReference>
<comment type="cofactor">
    <cofactor evidence="1 2">
        <name>Zn(2+)</name>
        <dbReference type="ChEBI" id="CHEBI:29105"/>
    </cofactor>
    <text evidence="1 2">Binds 1 zinc ion per subunit.</text>
</comment>
<keyword evidence="5" id="KW-1185">Reference proteome</keyword>
<keyword evidence="1 2" id="KW-0378">Hydrolase</keyword>
<dbReference type="SMART" id="SM00235">
    <property type="entry name" value="ZnMc"/>
    <property type="match status" value="1"/>
</dbReference>
<sequence>MINSYVLHGTSDIPNASEMTRQQNLLPIKVKKSVVVNKKNDLWNLGIIHYEIDDIFTDFQRRIIKQGIRMWEECYYIENDQKNKGRSELSLADGCEEIHIILHELGHVLGFYHEHQHPDRDQYIEILHMNIQPGYQREFGRYSRAEVDTLRFPYD</sequence>
<dbReference type="PROSITE" id="PS51864">
    <property type="entry name" value="ASTACIN"/>
    <property type="match status" value="1"/>
</dbReference>
<dbReference type="PRINTS" id="PR00480">
    <property type="entry name" value="ASTACIN"/>
</dbReference>
<feature type="binding site" evidence="1">
    <location>
        <position position="103"/>
    </location>
    <ligand>
        <name>Zn(2+)</name>
        <dbReference type="ChEBI" id="CHEBI:29105"/>
        <note>catalytic</note>
    </ligand>
</feature>
<reference evidence="4 5" key="1">
    <citation type="journal article" date="2021" name="J. Hered.">
        <title>A chromosome-level genome assembly of the parasitoid wasp, Cotesia glomerata (Hymenoptera: Braconidae).</title>
        <authorList>
            <person name="Pinto B.J."/>
            <person name="Weis J.J."/>
            <person name="Gamble T."/>
            <person name="Ode P.J."/>
            <person name="Paul R."/>
            <person name="Zaspel J.M."/>
        </authorList>
    </citation>
    <scope>NUCLEOTIDE SEQUENCE [LARGE SCALE GENOMIC DNA]</scope>
    <source>
        <strain evidence="4">CgM1</strain>
    </source>
</reference>
<keyword evidence="1 2" id="KW-0862">Zinc</keyword>
<accession>A0AAV7IZI2</accession>
<dbReference type="Pfam" id="PF01400">
    <property type="entry name" value="Astacin"/>
    <property type="match status" value="1"/>
</dbReference>
<evidence type="ECO:0000313" key="4">
    <source>
        <dbReference type="EMBL" id="KAH0560879.1"/>
    </source>
</evidence>
<dbReference type="AlphaFoldDB" id="A0AAV7IZI2"/>
<gene>
    <name evidence="4" type="ORF">KQX54_009696</name>
</gene>
<feature type="binding site" evidence="1">
    <location>
        <position position="107"/>
    </location>
    <ligand>
        <name>Zn(2+)</name>
        <dbReference type="ChEBI" id="CHEBI:29105"/>
        <note>catalytic</note>
    </ligand>
</feature>
<dbReference type="PANTHER" id="PTHR10127:SF850">
    <property type="entry name" value="METALLOENDOPEPTIDASE"/>
    <property type="match status" value="1"/>
</dbReference>
<dbReference type="SUPFAM" id="SSF55486">
    <property type="entry name" value="Metalloproteases ('zincins'), catalytic domain"/>
    <property type="match status" value="1"/>
</dbReference>
<keyword evidence="1 2" id="KW-0482">Metalloprotease</keyword>
<keyword evidence="1 2" id="KW-0479">Metal-binding</keyword>
<protein>
    <recommendedName>
        <fullName evidence="2">Metalloendopeptidase</fullName>
        <ecNumber evidence="2">3.4.24.-</ecNumber>
    </recommendedName>
</protein>
<dbReference type="EMBL" id="JAHXZJ010000374">
    <property type="protein sequence ID" value="KAH0560879.1"/>
    <property type="molecule type" value="Genomic_DNA"/>
</dbReference>
<dbReference type="InterPro" id="IPR024079">
    <property type="entry name" value="MetalloPept_cat_dom_sf"/>
</dbReference>